<sequence length="120" mass="13667">MADRGDDLFLFGDDFEAILDILDEDEVLQEQFSTAASEVQSSEIVCSDCGKKYKTRGGYQRHRAAKHSPNPNEHRLTLTLTPSILAEIVRNALKNIYQREVFAGELREELKQYEYAVLEG</sequence>
<evidence type="ECO:0000256" key="1">
    <source>
        <dbReference type="PROSITE-ProRule" id="PRU00042"/>
    </source>
</evidence>
<dbReference type="PROSITE" id="PS50157">
    <property type="entry name" value="ZINC_FINGER_C2H2_2"/>
    <property type="match status" value="1"/>
</dbReference>
<evidence type="ECO:0000313" key="3">
    <source>
        <dbReference type="EMBL" id="CAH3157032.1"/>
    </source>
</evidence>
<dbReference type="Proteomes" id="UP001159405">
    <property type="component" value="Unassembled WGS sequence"/>
</dbReference>
<comment type="caution">
    <text evidence="3">The sequence shown here is derived from an EMBL/GenBank/DDBJ whole genome shotgun (WGS) entry which is preliminary data.</text>
</comment>
<protein>
    <recommendedName>
        <fullName evidence="2">C2H2-type domain-containing protein</fullName>
    </recommendedName>
</protein>
<organism evidence="3 4">
    <name type="scientific">Porites lobata</name>
    <dbReference type="NCBI Taxonomy" id="104759"/>
    <lineage>
        <taxon>Eukaryota</taxon>
        <taxon>Metazoa</taxon>
        <taxon>Cnidaria</taxon>
        <taxon>Anthozoa</taxon>
        <taxon>Hexacorallia</taxon>
        <taxon>Scleractinia</taxon>
        <taxon>Fungiina</taxon>
        <taxon>Poritidae</taxon>
        <taxon>Porites</taxon>
    </lineage>
</organism>
<keyword evidence="1" id="KW-0863">Zinc-finger</keyword>
<dbReference type="InterPro" id="IPR013087">
    <property type="entry name" value="Znf_C2H2_type"/>
</dbReference>
<keyword evidence="1" id="KW-0479">Metal-binding</keyword>
<dbReference type="EMBL" id="CALNXK010000106">
    <property type="protein sequence ID" value="CAH3157032.1"/>
    <property type="molecule type" value="Genomic_DNA"/>
</dbReference>
<evidence type="ECO:0000259" key="2">
    <source>
        <dbReference type="PROSITE" id="PS50157"/>
    </source>
</evidence>
<dbReference type="PROSITE" id="PS00028">
    <property type="entry name" value="ZINC_FINGER_C2H2_1"/>
    <property type="match status" value="1"/>
</dbReference>
<evidence type="ECO:0000313" key="4">
    <source>
        <dbReference type="Proteomes" id="UP001159405"/>
    </source>
</evidence>
<accession>A0ABN8Q5J1</accession>
<name>A0ABN8Q5J1_9CNID</name>
<feature type="domain" description="C2H2-type" evidence="2">
    <location>
        <begin position="44"/>
        <end position="72"/>
    </location>
</feature>
<keyword evidence="4" id="KW-1185">Reference proteome</keyword>
<reference evidence="3 4" key="1">
    <citation type="submission" date="2022-05" db="EMBL/GenBank/DDBJ databases">
        <authorList>
            <consortium name="Genoscope - CEA"/>
            <person name="William W."/>
        </authorList>
    </citation>
    <scope>NUCLEOTIDE SEQUENCE [LARGE SCALE GENOMIC DNA]</scope>
</reference>
<keyword evidence="1" id="KW-0862">Zinc</keyword>
<proteinExistence type="predicted"/>
<gene>
    <name evidence="3" type="ORF">PLOB_00002071</name>
</gene>